<reference evidence="3" key="2">
    <citation type="submission" date="2010-03" db="EMBL/GenBank/DDBJ databases">
        <title>The genome sequence of Coccidioides posadasii strain Silveira.</title>
        <authorList>
            <consortium name="The Broad Institute Genome Sequencing Center for Infectious Disease"/>
            <person name="Neafsey D."/>
            <person name="Orbach M."/>
            <person name="Henn M.R."/>
            <person name="Cole G.T."/>
            <person name="Galgiani J."/>
            <person name="Gardner M.J."/>
            <person name="Kirkland T.N."/>
            <person name="Taylor J.W."/>
            <person name="Young S.K."/>
            <person name="Zeng Q."/>
            <person name="Koehrsen M."/>
            <person name="Alvarado L."/>
            <person name="Berlin A."/>
            <person name="Borenstein D."/>
            <person name="Chapman S.B."/>
            <person name="Chen Z."/>
            <person name="Engels R."/>
            <person name="Freedman E."/>
            <person name="Gellesch M."/>
            <person name="Goldberg J."/>
            <person name="Griggs A."/>
            <person name="Gujja S."/>
            <person name="Heilman E."/>
            <person name="Heiman D."/>
            <person name="Howarth C."/>
            <person name="Jen D."/>
            <person name="Larson L."/>
            <person name="Mehta T."/>
            <person name="Neiman D."/>
            <person name="Park D."/>
            <person name="Pearson M."/>
            <person name="Richards J."/>
            <person name="Roberts A."/>
            <person name="Saif S."/>
            <person name="Shea T."/>
            <person name="Shenoy N."/>
            <person name="Sisk P."/>
            <person name="Stolte C."/>
            <person name="Sykes S."/>
            <person name="Walk T."/>
            <person name="White J."/>
            <person name="Yandava C."/>
            <person name="Haas B."/>
            <person name="Nusbaum C."/>
            <person name="Birren B."/>
        </authorList>
    </citation>
    <scope>NUCLEOTIDE SEQUENCE [LARGE SCALE GENOMIC DNA]</scope>
    <source>
        <strain evidence="3">RMSCC 757 / Silveira</strain>
    </source>
</reference>
<name>E9CXF8_COCPS</name>
<dbReference type="VEuPathDB" id="FungiDB:CPSG_02478"/>
<gene>
    <name evidence="2" type="ORF">CPSG_02478</name>
</gene>
<dbReference type="EMBL" id="GL636488">
    <property type="protein sequence ID" value="EFW20635.1"/>
    <property type="molecule type" value="Genomic_DNA"/>
</dbReference>
<protein>
    <submittedName>
        <fullName evidence="2">Uncharacterized protein</fullName>
    </submittedName>
</protein>
<evidence type="ECO:0000313" key="3">
    <source>
        <dbReference type="Proteomes" id="UP000002497"/>
    </source>
</evidence>
<sequence length="55" mass="5903">MGAEMIGKLDGDGKPVVPGHPGTNEHSASDRGVMWIIPASIIIPSQPCRFRKHPL</sequence>
<feature type="region of interest" description="Disordered" evidence="1">
    <location>
        <begin position="1"/>
        <end position="29"/>
    </location>
</feature>
<accession>E9CXF8</accession>
<evidence type="ECO:0000313" key="2">
    <source>
        <dbReference type="EMBL" id="EFW20635.1"/>
    </source>
</evidence>
<dbReference type="AlphaFoldDB" id="E9CXF8"/>
<dbReference type="HOGENOM" id="CLU_3032220_0_0_1"/>
<evidence type="ECO:0000256" key="1">
    <source>
        <dbReference type="SAM" id="MobiDB-lite"/>
    </source>
</evidence>
<dbReference type="Proteomes" id="UP000002497">
    <property type="component" value="Unassembled WGS sequence"/>
</dbReference>
<proteinExistence type="predicted"/>
<keyword evidence="3" id="KW-1185">Reference proteome</keyword>
<organism evidence="3">
    <name type="scientific">Coccidioides posadasii (strain RMSCC 757 / Silveira)</name>
    <name type="common">Valley fever fungus</name>
    <dbReference type="NCBI Taxonomy" id="443226"/>
    <lineage>
        <taxon>Eukaryota</taxon>
        <taxon>Fungi</taxon>
        <taxon>Dikarya</taxon>
        <taxon>Ascomycota</taxon>
        <taxon>Pezizomycotina</taxon>
        <taxon>Eurotiomycetes</taxon>
        <taxon>Eurotiomycetidae</taxon>
        <taxon>Onygenales</taxon>
        <taxon>Onygenaceae</taxon>
        <taxon>Coccidioides</taxon>
    </lineage>
</organism>
<reference evidence="3" key="1">
    <citation type="journal article" date="2010" name="Genome Res.">
        <title>Population genomic sequencing of Coccidioides fungi reveals recent hybridization and transposon control.</title>
        <authorList>
            <person name="Neafsey D.E."/>
            <person name="Barker B.M."/>
            <person name="Sharpton T.J."/>
            <person name="Stajich J.E."/>
            <person name="Park D.J."/>
            <person name="Whiston E."/>
            <person name="Hung C.-Y."/>
            <person name="McMahan C."/>
            <person name="White J."/>
            <person name="Sykes S."/>
            <person name="Heiman D."/>
            <person name="Young S."/>
            <person name="Zeng Q."/>
            <person name="Abouelleil A."/>
            <person name="Aftuck L."/>
            <person name="Bessette D."/>
            <person name="Brown A."/>
            <person name="FitzGerald M."/>
            <person name="Lui A."/>
            <person name="Macdonald J.P."/>
            <person name="Priest M."/>
            <person name="Orbach M.J."/>
            <person name="Galgiani J.N."/>
            <person name="Kirkland T.N."/>
            <person name="Cole G.T."/>
            <person name="Birren B.W."/>
            <person name="Henn M.R."/>
            <person name="Taylor J.W."/>
            <person name="Rounsley S.D."/>
        </authorList>
    </citation>
    <scope>NUCLEOTIDE SEQUENCE [LARGE SCALE GENOMIC DNA]</scope>
    <source>
        <strain evidence="3">RMSCC 757 / Silveira</strain>
    </source>
</reference>